<evidence type="ECO:0000313" key="2">
    <source>
        <dbReference type="EMBL" id="KAK0395614.1"/>
    </source>
</evidence>
<proteinExistence type="predicted"/>
<sequence>MADKTLFAACDLGIHCLGVVLGLFIIITLQRAITVPKTFTGLQIGYGIVLFLFSIVGLVIQLLHLAVFSEKRRPLAYDDYLLNLSFFVDSILYSTTSLLEAFFRLESKFFRSFSKTILLTLCLIVNILLKGGLLFTVARFTPFPSHQIPDAVAYIRDIQLWAFVAFLILCFLMIPLMIILFNYRINQVSNQTGFDLSNDLSRLIHARYLFLLQILPVTVTIAGALGCHLLLFFYLHDFEQCTLVSSLVFSLCPTVFALSNGLGTKKIRHIFLNTLAFWTEYRETETKVRPFHEDDGEVAVSQLYAIGVL</sequence>
<feature type="transmembrane region" description="Helical" evidence="1">
    <location>
        <begin position="44"/>
        <end position="68"/>
    </location>
</feature>
<evidence type="ECO:0000256" key="1">
    <source>
        <dbReference type="SAM" id="Phobius"/>
    </source>
</evidence>
<gene>
    <name evidence="2" type="ORF">QR680_001359</name>
</gene>
<organism evidence="2 3">
    <name type="scientific">Steinernema hermaphroditum</name>
    <dbReference type="NCBI Taxonomy" id="289476"/>
    <lineage>
        <taxon>Eukaryota</taxon>
        <taxon>Metazoa</taxon>
        <taxon>Ecdysozoa</taxon>
        <taxon>Nematoda</taxon>
        <taxon>Chromadorea</taxon>
        <taxon>Rhabditida</taxon>
        <taxon>Tylenchina</taxon>
        <taxon>Panagrolaimomorpha</taxon>
        <taxon>Strongyloidoidea</taxon>
        <taxon>Steinernematidae</taxon>
        <taxon>Steinernema</taxon>
    </lineage>
</organism>
<reference evidence="2" key="1">
    <citation type="submission" date="2023-06" db="EMBL/GenBank/DDBJ databases">
        <title>Genomic analysis of the entomopathogenic nematode Steinernema hermaphroditum.</title>
        <authorList>
            <person name="Schwarz E.M."/>
            <person name="Heppert J.K."/>
            <person name="Baniya A."/>
            <person name="Schwartz H.T."/>
            <person name="Tan C.-H."/>
            <person name="Antoshechkin I."/>
            <person name="Sternberg P.W."/>
            <person name="Goodrich-Blair H."/>
            <person name="Dillman A.R."/>
        </authorList>
    </citation>
    <scope>NUCLEOTIDE SEQUENCE</scope>
    <source>
        <strain evidence="2">PS9179</strain>
        <tissue evidence="2">Whole animal</tissue>
    </source>
</reference>
<dbReference type="AlphaFoldDB" id="A0AA39LFX1"/>
<feature type="transmembrane region" description="Helical" evidence="1">
    <location>
        <begin position="158"/>
        <end position="181"/>
    </location>
</feature>
<feature type="transmembrane region" description="Helical" evidence="1">
    <location>
        <begin position="80"/>
        <end position="105"/>
    </location>
</feature>
<feature type="transmembrane region" description="Helical" evidence="1">
    <location>
        <begin position="208"/>
        <end position="236"/>
    </location>
</feature>
<accession>A0AA39LFX1</accession>
<protein>
    <submittedName>
        <fullName evidence="2">Uncharacterized protein</fullName>
    </submittedName>
</protein>
<feature type="transmembrane region" description="Helical" evidence="1">
    <location>
        <begin position="117"/>
        <end position="138"/>
    </location>
</feature>
<evidence type="ECO:0000313" key="3">
    <source>
        <dbReference type="Proteomes" id="UP001175271"/>
    </source>
</evidence>
<dbReference type="EMBL" id="JAUCMV010000005">
    <property type="protein sequence ID" value="KAK0395614.1"/>
    <property type="molecule type" value="Genomic_DNA"/>
</dbReference>
<dbReference type="Proteomes" id="UP001175271">
    <property type="component" value="Unassembled WGS sequence"/>
</dbReference>
<name>A0AA39LFX1_9BILA</name>
<feature type="transmembrane region" description="Helical" evidence="1">
    <location>
        <begin position="242"/>
        <end position="262"/>
    </location>
</feature>
<keyword evidence="1" id="KW-0472">Membrane</keyword>
<comment type="caution">
    <text evidence="2">The sequence shown here is derived from an EMBL/GenBank/DDBJ whole genome shotgun (WGS) entry which is preliminary data.</text>
</comment>
<keyword evidence="1" id="KW-0812">Transmembrane</keyword>
<keyword evidence="1" id="KW-1133">Transmembrane helix</keyword>
<keyword evidence="3" id="KW-1185">Reference proteome</keyword>
<feature type="transmembrane region" description="Helical" evidence="1">
    <location>
        <begin position="12"/>
        <end position="32"/>
    </location>
</feature>